<keyword evidence="6" id="KW-0720">Serine protease</keyword>
<dbReference type="OrthoDB" id="1925414at2759"/>
<dbReference type="Gene3D" id="3.40.50.200">
    <property type="entry name" value="Peptidase S8/S53 domain"/>
    <property type="match status" value="1"/>
</dbReference>
<dbReference type="AlphaFoldDB" id="A0A8K0MN55"/>
<evidence type="ECO:0000256" key="3">
    <source>
        <dbReference type="ARBA" id="ARBA00022670"/>
    </source>
</evidence>
<protein>
    <recommendedName>
        <fullName evidence="8">Peptidase S8/S53 domain-containing protein</fullName>
    </recommendedName>
</protein>
<comment type="caution">
    <text evidence="7">Lacks conserved residue(s) required for the propagation of feature annotation.</text>
</comment>
<comment type="caution">
    <text evidence="9">The sequence shown here is derived from an EMBL/GenBank/DDBJ whole genome shotgun (WGS) entry which is preliminary data.</text>
</comment>
<dbReference type="PROSITE" id="PS51892">
    <property type="entry name" value="SUBTILASE"/>
    <property type="match status" value="1"/>
</dbReference>
<accession>A0A8K0MN55</accession>
<name>A0A8K0MN55_9ROSA</name>
<evidence type="ECO:0000313" key="9">
    <source>
        <dbReference type="EMBL" id="KAF3452421.1"/>
    </source>
</evidence>
<evidence type="ECO:0000256" key="4">
    <source>
        <dbReference type="ARBA" id="ARBA00022729"/>
    </source>
</evidence>
<dbReference type="Pfam" id="PF00082">
    <property type="entry name" value="Peptidase_S8"/>
    <property type="match status" value="1"/>
</dbReference>
<proteinExistence type="inferred from homology"/>
<dbReference type="GO" id="GO:0005576">
    <property type="term" value="C:extracellular region"/>
    <property type="evidence" value="ECO:0007669"/>
    <property type="project" value="UniProtKB-SubCell"/>
</dbReference>
<evidence type="ECO:0000256" key="6">
    <source>
        <dbReference type="ARBA" id="ARBA00022825"/>
    </source>
</evidence>
<dbReference type="GO" id="GO:0004252">
    <property type="term" value="F:serine-type endopeptidase activity"/>
    <property type="evidence" value="ECO:0007669"/>
    <property type="project" value="InterPro"/>
</dbReference>
<keyword evidence="3" id="KW-0645">Protease</keyword>
<reference evidence="9" key="1">
    <citation type="submission" date="2020-03" db="EMBL/GenBank/DDBJ databases">
        <title>A high-quality chromosome-level genome assembly of a woody plant with both climbing and erect habits, Rhamnella rubrinervis.</title>
        <authorList>
            <person name="Lu Z."/>
            <person name="Yang Y."/>
            <person name="Zhu X."/>
            <person name="Sun Y."/>
        </authorList>
    </citation>
    <scope>NUCLEOTIDE SEQUENCE</scope>
    <source>
        <strain evidence="9">BYM</strain>
        <tissue evidence="9">Leaf</tissue>
    </source>
</reference>
<sequence>MPKAFTTHRHCTATLDTTHSYKFLSLNPSGGLWPASNYGEDVIVGVIDSGVWPETDTFKDHGLTSKIPSKWKGKCEVGQDFSSSLCNAKLIGVRYFNKGPKVSHPRLNISMNSARDTIGHGTHVASTAAGNYAKGASFFGYAKGKARGTAPQ</sequence>
<dbReference type="InterPro" id="IPR022398">
    <property type="entry name" value="Peptidase_S8_His-AS"/>
</dbReference>
<dbReference type="SUPFAM" id="SSF52743">
    <property type="entry name" value="Subtilisin-like"/>
    <property type="match status" value="1"/>
</dbReference>
<keyword evidence="10" id="KW-1185">Reference proteome</keyword>
<dbReference type="InterPro" id="IPR036852">
    <property type="entry name" value="Peptidase_S8/S53_dom_sf"/>
</dbReference>
<dbReference type="GO" id="GO:0006508">
    <property type="term" value="P:proteolysis"/>
    <property type="evidence" value="ECO:0007669"/>
    <property type="project" value="UniProtKB-KW"/>
</dbReference>
<comment type="similarity">
    <text evidence="2 7">Belongs to the peptidase S8 family.</text>
</comment>
<dbReference type="InterPro" id="IPR015500">
    <property type="entry name" value="Peptidase_S8_subtilisin-rel"/>
</dbReference>
<evidence type="ECO:0000256" key="1">
    <source>
        <dbReference type="ARBA" id="ARBA00004613"/>
    </source>
</evidence>
<dbReference type="PROSITE" id="PS00137">
    <property type="entry name" value="SUBTILASE_HIS"/>
    <property type="match status" value="1"/>
</dbReference>
<comment type="subcellular location">
    <subcellularLocation>
        <location evidence="1">Secreted</location>
    </subcellularLocation>
</comment>
<dbReference type="PANTHER" id="PTHR10795">
    <property type="entry name" value="PROPROTEIN CONVERTASE SUBTILISIN/KEXIN"/>
    <property type="match status" value="1"/>
</dbReference>
<evidence type="ECO:0000256" key="2">
    <source>
        <dbReference type="ARBA" id="ARBA00011073"/>
    </source>
</evidence>
<keyword evidence="4" id="KW-0732">Signal</keyword>
<evidence type="ECO:0000259" key="8">
    <source>
        <dbReference type="Pfam" id="PF00082"/>
    </source>
</evidence>
<evidence type="ECO:0000313" key="10">
    <source>
        <dbReference type="Proteomes" id="UP000796880"/>
    </source>
</evidence>
<evidence type="ECO:0000256" key="5">
    <source>
        <dbReference type="ARBA" id="ARBA00022801"/>
    </source>
</evidence>
<evidence type="ECO:0000256" key="7">
    <source>
        <dbReference type="PROSITE-ProRule" id="PRU01240"/>
    </source>
</evidence>
<dbReference type="PRINTS" id="PR00723">
    <property type="entry name" value="SUBTILISIN"/>
</dbReference>
<gene>
    <name evidence="9" type="ORF">FNV43_RR02854</name>
</gene>
<organism evidence="9 10">
    <name type="scientific">Rhamnella rubrinervis</name>
    <dbReference type="NCBI Taxonomy" id="2594499"/>
    <lineage>
        <taxon>Eukaryota</taxon>
        <taxon>Viridiplantae</taxon>
        <taxon>Streptophyta</taxon>
        <taxon>Embryophyta</taxon>
        <taxon>Tracheophyta</taxon>
        <taxon>Spermatophyta</taxon>
        <taxon>Magnoliopsida</taxon>
        <taxon>eudicotyledons</taxon>
        <taxon>Gunneridae</taxon>
        <taxon>Pentapetalae</taxon>
        <taxon>rosids</taxon>
        <taxon>fabids</taxon>
        <taxon>Rosales</taxon>
        <taxon>Rhamnaceae</taxon>
        <taxon>rhamnoid group</taxon>
        <taxon>Rhamneae</taxon>
        <taxon>Rhamnella</taxon>
    </lineage>
</organism>
<dbReference type="InterPro" id="IPR045051">
    <property type="entry name" value="SBT"/>
</dbReference>
<dbReference type="InterPro" id="IPR000209">
    <property type="entry name" value="Peptidase_S8/S53_dom"/>
</dbReference>
<feature type="domain" description="Peptidase S8/S53" evidence="8">
    <location>
        <begin position="39"/>
        <end position="144"/>
    </location>
</feature>
<keyword evidence="5" id="KW-0378">Hydrolase</keyword>
<dbReference type="EMBL" id="VOIH02000002">
    <property type="protein sequence ID" value="KAF3452421.1"/>
    <property type="molecule type" value="Genomic_DNA"/>
</dbReference>
<dbReference type="Proteomes" id="UP000796880">
    <property type="component" value="Unassembled WGS sequence"/>
</dbReference>